<protein>
    <submittedName>
        <fullName evidence="1">Uncharacterized protein</fullName>
    </submittedName>
</protein>
<accession>A0A9Q9AY29</accession>
<proteinExistence type="predicted"/>
<keyword evidence="2" id="KW-1185">Reference proteome</keyword>
<evidence type="ECO:0000313" key="1">
    <source>
        <dbReference type="EMBL" id="USW57189.1"/>
    </source>
</evidence>
<sequence>MTSLSAGDRFSRIPELLELVLLELSRLYDHQYRALRLTYDGMTEYLEERRILLRTILRSQRAQRNLVSGGSLEDVVAKAITSTISAVVAASPAAGHKVAHIAELVEQILLEAAELEAVPGAWPTVNRIEARKELLHSQCVSRFFNKTIRHSIKLRKVLFQIAPTGLDDPASRSFNPILIDDLRLETPGGPRTFGTDILNIADGCAGIEIDFRLPPRNSMRVVENKPNASWRRMHLYQVRYRVKKVLAFGRPTKLVAVDSPTAGELYDLMFLPANGSDKVQGASAVGA</sequence>
<reference evidence="1" key="1">
    <citation type="submission" date="2022-06" db="EMBL/GenBank/DDBJ databases">
        <title>Complete genome sequences of two strains of the flax pathogen Septoria linicola.</title>
        <authorList>
            <person name="Lapalu N."/>
            <person name="Simon A."/>
            <person name="Demenou B."/>
            <person name="Paumier D."/>
            <person name="Guillot M.-P."/>
            <person name="Gout L."/>
            <person name="Valade R."/>
        </authorList>
    </citation>
    <scope>NUCLEOTIDE SEQUENCE</scope>
    <source>
        <strain evidence="1">SE15195</strain>
    </source>
</reference>
<dbReference type="EMBL" id="CP099426">
    <property type="protein sequence ID" value="USW57189.1"/>
    <property type="molecule type" value="Genomic_DNA"/>
</dbReference>
<organism evidence="1 2">
    <name type="scientific">Septoria linicola</name>
    <dbReference type="NCBI Taxonomy" id="215465"/>
    <lineage>
        <taxon>Eukaryota</taxon>
        <taxon>Fungi</taxon>
        <taxon>Dikarya</taxon>
        <taxon>Ascomycota</taxon>
        <taxon>Pezizomycotina</taxon>
        <taxon>Dothideomycetes</taxon>
        <taxon>Dothideomycetidae</taxon>
        <taxon>Mycosphaerellales</taxon>
        <taxon>Mycosphaerellaceae</taxon>
        <taxon>Septoria</taxon>
    </lineage>
</organism>
<dbReference type="AlphaFoldDB" id="A0A9Q9AY29"/>
<dbReference type="Proteomes" id="UP001056384">
    <property type="component" value="Chromosome 9"/>
</dbReference>
<evidence type="ECO:0000313" key="2">
    <source>
        <dbReference type="Proteomes" id="UP001056384"/>
    </source>
</evidence>
<gene>
    <name evidence="1" type="ORF">Slin15195_G105080</name>
</gene>
<name>A0A9Q9AY29_9PEZI</name>